<dbReference type="InterPro" id="IPR014309">
    <property type="entry name" value="Xanthine_DH_Mopterin-bd_su"/>
</dbReference>
<sequence>MTDAPPPPAATRTGMGAALRQDSALQHATGAARFTDDLPEPPGTLHAALALSPVAHGRLAPLDLAPARAVPGVVAVLGPAEVPGRNDISPSGKALEKLFAEGLVEHWGQPLALVVAATRDAALAGAAALRPEIAPLPPILSIEAALETGALLMPPQVIERGGWQAALEAAPLQLAGEFRCGGQEHFYLEGQITLAVPGEDGDITLHASTQHPTEVQHIASRVLGCDYNRVTVQCRRMGGGFGGKESNASWIAAAAALAARATGRPVKLRLSRKADMAATGKRHPFLFRWRAGCDAEGRLLALDATLAADGGHSLDLSAGVIFRAVTHALNAYDVPALRVTGLACKTNTVSNTAFRGFGGPQGALLMEDVLFSMARATGRPVDELRERNFAGGPNGAETPYGQKLEGELIRRVWAEARQGADWERRRAAAEAFNAAHPTLRRGLGGFALAFGISFGIMAMNQAGALVHVYTDGSIRLNHGGTEMGQGLFIKIAQVVAEVFGVEVERIRITATSTAEVPNTAPTAASTGSDLNGWAAHQAAGAIRARMAGIAATAWGVPEEEVIFADGHVSAGNHRMRFGELAQLCWAQRVSLSATGFYRTPDIHWDPVAMRGHPFFYFSYGAALAEVLVDTLTGEYRVLRADLVQDCGRSLNPAIDRGQIEGAFLQGQGWLTCEELWWDADGRLRTLGPSTYKIPGSREMPAEFNLRLLADAPARANTIFRSKAVGEPPLLLATCVWNALRDAVGGARLDLPATPERVLAALRAGGA</sequence>
<dbReference type="InterPro" id="IPR016208">
    <property type="entry name" value="Ald_Oxase/xanthine_DH-like"/>
</dbReference>
<name>A0A2U1V0A6_9PROT</name>
<dbReference type="PANTHER" id="PTHR45444:SF3">
    <property type="entry name" value="XANTHINE DEHYDROGENASE"/>
    <property type="match status" value="1"/>
</dbReference>
<dbReference type="InterPro" id="IPR037165">
    <property type="entry name" value="AldOxase/xan_DH_Mopterin-bd_sf"/>
</dbReference>
<dbReference type="InterPro" id="IPR000674">
    <property type="entry name" value="Ald_Oxase/Xan_DH_a/b"/>
</dbReference>
<protein>
    <submittedName>
        <fullName evidence="3">Xanthine dehydrogenase molybdopterin binding subunit</fullName>
    </submittedName>
</protein>
<comment type="cofactor">
    <cofactor evidence="1">
        <name>Mo-molybdopterin cytosine dinucleotide</name>
        <dbReference type="ChEBI" id="CHEBI:71308"/>
    </cofactor>
</comment>
<feature type="domain" description="Aldehyde oxidase/xanthine dehydrogenase a/b hammerhead" evidence="2">
    <location>
        <begin position="29"/>
        <end position="137"/>
    </location>
</feature>
<dbReference type="EMBL" id="PDOA01000016">
    <property type="protein sequence ID" value="PWC27324.1"/>
    <property type="molecule type" value="Genomic_DNA"/>
</dbReference>
<dbReference type="FunFam" id="3.30.365.10:FF:000001">
    <property type="entry name" value="Xanthine dehydrogenase oxidase"/>
    <property type="match status" value="1"/>
</dbReference>
<dbReference type="SMART" id="SM01008">
    <property type="entry name" value="Ald_Xan_dh_C"/>
    <property type="match status" value="1"/>
</dbReference>
<dbReference type="Gene3D" id="3.90.1170.50">
    <property type="entry name" value="Aldehyde oxidase/xanthine dehydrogenase, a/b hammerhead"/>
    <property type="match status" value="1"/>
</dbReference>
<evidence type="ECO:0000313" key="3">
    <source>
        <dbReference type="EMBL" id="PWC27324.1"/>
    </source>
</evidence>
<evidence type="ECO:0000256" key="1">
    <source>
        <dbReference type="ARBA" id="ARBA00053029"/>
    </source>
</evidence>
<dbReference type="PANTHER" id="PTHR45444">
    <property type="entry name" value="XANTHINE DEHYDROGENASE"/>
    <property type="match status" value="1"/>
</dbReference>
<dbReference type="InterPro" id="IPR008274">
    <property type="entry name" value="AldOxase/xan_DH_MoCoBD1"/>
</dbReference>
<dbReference type="Pfam" id="PF20256">
    <property type="entry name" value="MoCoBD_2"/>
    <property type="match status" value="1"/>
</dbReference>
<dbReference type="GO" id="GO:0030151">
    <property type="term" value="F:molybdenum ion binding"/>
    <property type="evidence" value="ECO:0007669"/>
    <property type="project" value="InterPro"/>
</dbReference>
<dbReference type="AlphaFoldDB" id="A0A2U1V0A6"/>
<dbReference type="GO" id="GO:0016491">
    <property type="term" value="F:oxidoreductase activity"/>
    <property type="evidence" value="ECO:0007669"/>
    <property type="project" value="InterPro"/>
</dbReference>
<evidence type="ECO:0000259" key="2">
    <source>
        <dbReference type="SMART" id="SM01008"/>
    </source>
</evidence>
<dbReference type="SUPFAM" id="SSF56003">
    <property type="entry name" value="Molybdenum cofactor-binding domain"/>
    <property type="match status" value="1"/>
</dbReference>
<organism evidence="3 4">
    <name type="scientific">Teichococcus aestuarii</name>
    <dbReference type="NCBI Taxonomy" id="568898"/>
    <lineage>
        <taxon>Bacteria</taxon>
        <taxon>Pseudomonadati</taxon>
        <taxon>Pseudomonadota</taxon>
        <taxon>Alphaproteobacteria</taxon>
        <taxon>Acetobacterales</taxon>
        <taxon>Roseomonadaceae</taxon>
        <taxon>Roseomonas</taxon>
    </lineage>
</organism>
<reference evidence="4" key="1">
    <citation type="submission" date="2017-10" db="EMBL/GenBank/DDBJ databases">
        <authorList>
            <person name="Toshchakov S.V."/>
            <person name="Goeva M.A."/>
        </authorList>
    </citation>
    <scope>NUCLEOTIDE SEQUENCE [LARGE SCALE GENOMIC DNA]</scope>
    <source>
        <strain evidence="4">JR1/69-1-13</strain>
    </source>
</reference>
<comment type="caution">
    <text evidence="3">The sequence shown here is derived from an EMBL/GenBank/DDBJ whole genome shotgun (WGS) entry which is preliminary data.</text>
</comment>
<dbReference type="Pfam" id="PF01315">
    <property type="entry name" value="Ald_Xan_dh_C"/>
    <property type="match status" value="1"/>
</dbReference>
<dbReference type="NCBIfam" id="TIGR02965">
    <property type="entry name" value="xanthine_xdhB"/>
    <property type="match status" value="1"/>
</dbReference>
<accession>A0A2U1V0A6</accession>
<dbReference type="Pfam" id="PF02738">
    <property type="entry name" value="MoCoBD_1"/>
    <property type="match status" value="1"/>
</dbReference>
<proteinExistence type="predicted"/>
<gene>
    <name evidence="3" type="primary">xdhB</name>
    <name evidence="3" type="ORF">CR165_18820</name>
</gene>
<dbReference type="RefSeq" id="WP_109518486.1">
    <property type="nucleotide sequence ID" value="NZ_PDOA01000016.1"/>
</dbReference>
<dbReference type="Proteomes" id="UP000245048">
    <property type="component" value="Unassembled WGS sequence"/>
</dbReference>
<keyword evidence="4" id="KW-1185">Reference proteome</keyword>
<dbReference type="InterPro" id="IPR036856">
    <property type="entry name" value="Ald_Oxase/Xan_DH_a/b_sf"/>
</dbReference>
<dbReference type="OrthoDB" id="9763985at2"/>
<dbReference type="GO" id="GO:0005506">
    <property type="term" value="F:iron ion binding"/>
    <property type="evidence" value="ECO:0007669"/>
    <property type="project" value="InterPro"/>
</dbReference>
<evidence type="ECO:0000313" key="4">
    <source>
        <dbReference type="Proteomes" id="UP000245048"/>
    </source>
</evidence>
<dbReference type="InterPro" id="IPR046867">
    <property type="entry name" value="AldOxase/xan_DH_MoCoBD2"/>
</dbReference>
<dbReference type="Gene3D" id="3.30.365.10">
    <property type="entry name" value="Aldehyde oxidase/xanthine dehydrogenase, molybdopterin binding domain"/>
    <property type="match status" value="4"/>
</dbReference>
<dbReference type="SUPFAM" id="SSF54665">
    <property type="entry name" value="CO dehydrogenase molybdoprotein N-domain-like"/>
    <property type="match status" value="1"/>
</dbReference>